<protein>
    <submittedName>
        <fullName evidence="2">Uncharacterized protein</fullName>
    </submittedName>
</protein>
<dbReference type="Proteomes" id="UP001066276">
    <property type="component" value="Chromosome 6"/>
</dbReference>
<accession>A0AAV7QQ28</accession>
<evidence type="ECO:0000313" key="2">
    <source>
        <dbReference type="EMBL" id="KAJ1140465.1"/>
    </source>
</evidence>
<feature type="region of interest" description="Disordered" evidence="1">
    <location>
        <begin position="1"/>
        <end position="23"/>
    </location>
</feature>
<reference evidence="2" key="1">
    <citation type="journal article" date="2022" name="bioRxiv">
        <title>Sequencing and chromosome-scale assembly of the giantPleurodeles waltlgenome.</title>
        <authorList>
            <person name="Brown T."/>
            <person name="Elewa A."/>
            <person name="Iarovenko S."/>
            <person name="Subramanian E."/>
            <person name="Araus A.J."/>
            <person name="Petzold A."/>
            <person name="Susuki M."/>
            <person name="Suzuki K.-i.T."/>
            <person name="Hayashi T."/>
            <person name="Toyoda A."/>
            <person name="Oliveira C."/>
            <person name="Osipova E."/>
            <person name="Leigh N.D."/>
            <person name="Simon A."/>
            <person name="Yun M.H."/>
        </authorList>
    </citation>
    <scope>NUCLEOTIDE SEQUENCE</scope>
    <source>
        <strain evidence="2">20211129_DDA</strain>
        <tissue evidence="2">Liver</tissue>
    </source>
</reference>
<sequence>MCLPAAESAGIRSALQRGEAPGRRLRHWERAALELRRTKTLKTLATRLSCSQRLSRSHQLHDSLKQPKTHPSIKDIDSVQAVHMDQAQAQGVLVE</sequence>
<comment type="caution">
    <text evidence="2">The sequence shown here is derived from an EMBL/GenBank/DDBJ whole genome shotgun (WGS) entry which is preliminary data.</text>
</comment>
<dbReference type="EMBL" id="JANPWB010000010">
    <property type="protein sequence ID" value="KAJ1140465.1"/>
    <property type="molecule type" value="Genomic_DNA"/>
</dbReference>
<gene>
    <name evidence="2" type="ORF">NDU88_006817</name>
</gene>
<feature type="region of interest" description="Disordered" evidence="1">
    <location>
        <begin position="52"/>
        <end position="73"/>
    </location>
</feature>
<keyword evidence="3" id="KW-1185">Reference proteome</keyword>
<organism evidence="2 3">
    <name type="scientific">Pleurodeles waltl</name>
    <name type="common">Iberian ribbed newt</name>
    <dbReference type="NCBI Taxonomy" id="8319"/>
    <lineage>
        <taxon>Eukaryota</taxon>
        <taxon>Metazoa</taxon>
        <taxon>Chordata</taxon>
        <taxon>Craniata</taxon>
        <taxon>Vertebrata</taxon>
        <taxon>Euteleostomi</taxon>
        <taxon>Amphibia</taxon>
        <taxon>Batrachia</taxon>
        <taxon>Caudata</taxon>
        <taxon>Salamandroidea</taxon>
        <taxon>Salamandridae</taxon>
        <taxon>Pleurodelinae</taxon>
        <taxon>Pleurodeles</taxon>
    </lineage>
</organism>
<dbReference type="AlphaFoldDB" id="A0AAV7QQ28"/>
<name>A0AAV7QQ28_PLEWA</name>
<proteinExistence type="predicted"/>
<evidence type="ECO:0000313" key="3">
    <source>
        <dbReference type="Proteomes" id="UP001066276"/>
    </source>
</evidence>
<evidence type="ECO:0000256" key="1">
    <source>
        <dbReference type="SAM" id="MobiDB-lite"/>
    </source>
</evidence>